<gene>
    <name evidence="4" type="ORF">JI435_121580</name>
</gene>
<dbReference type="VEuPathDB" id="FungiDB:JI435_121580"/>
<reference evidence="5" key="1">
    <citation type="journal article" date="2021" name="BMC Genomics">
        <title>Chromosome-level genome assembly and manually-curated proteome of model necrotroph Parastagonospora nodorum Sn15 reveals a genome-wide trove of candidate effector homologs, and redundancy of virulence-related functions within an accessory chromosome.</title>
        <authorList>
            <person name="Bertazzoni S."/>
            <person name="Jones D.A.B."/>
            <person name="Phan H.T."/>
            <person name="Tan K.-C."/>
            <person name="Hane J.K."/>
        </authorList>
    </citation>
    <scope>NUCLEOTIDE SEQUENCE [LARGE SCALE GENOMIC DNA]</scope>
    <source>
        <strain evidence="5">SN15 / ATCC MYA-4574 / FGSC 10173)</strain>
    </source>
</reference>
<dbReference type="RefSeq" id="XP_001802389.1">
    <property type="nucleotide sequence ID" value="XM_001802337.1"/>
</dbReference>
<evidence type="ECO:0000256" key="2">
    <source>
        <dbReference type="SAM" id="MobiDB-lite"/>
    </source>
</evidence>
<dbReference type="SUPFAM" id="SSF54909">
    <property type="entry name" value="Dimeric alpha+beta barrel"/>
    <property type="match status" value="1"/>
</dbReference>
<dbReference type="OMA" id="NIAYETF"/>
<dbReference type="AlphaFoldDB" id="A0A7U2I4G4"/>
<dbReference type="InterPro" id="IPR009799">
    <property type="entry name" value="EthD_dom"/>
</dbReference>
<evidence type="ECO:0000256" key="1">
    <source>
        <dbReference type="ARBA" id="ARBA00005986"/>
    </source>
</evidence>
<evidence type="ECO:0000313" key="5">
    <source>
        <dbReference type="Proteomes" id="UP000663193"/>
    </source>
</evidence>
<dbReference type="InterPro" id="IPR011008">
    <property type="entry name" value="Dimeric_a/b-barrel"/>
</dbReference>
<evidence type="ECO:0000259" key="3">
    <source>
        <dbReference type="Pfam" id="PF07110"/>
    </source>
</evidence>
<accession>A0A7U2I4G4</accession>
<dbReference type="Pfam" id="PF07110">
    <property type="entry name" value="EthD"/>
    <property type="match status" value="1"/>
</dbReference>
<organism evidence="4 5">
    <name type="scientific">Phaeosphaeria nodorum (strain SN15 / ATCC MYA-4574 / FGSC 10173)</name>
    <name type="common">Glume blotch fungus</name>
    <name type="synonym">Parastagonospora nodorum</name>
    <dbReference type="NCBI Taxonomy" id="321614"/>
    <lineage>
        <taxon>Eukaryota</taxon>
        <taxon>Fungi</taxon>
        <taxon>Dikarya</taxon>
        <taxon>Ascomycota</taxon>
        <taxon>Pezizomycotina</taxon>
        <taxon>Dothideomycetes</taxon>
        <taxon>Pleosporomycetidae</taxon>
        <taxon>Pleosporales</taxon>
        <taxon>Pleosporineae</taxon>
        <taxon>Phaeosphaeriaceae</taxon>
        <taxon>Parastagonospora</taxon>
    </lineage>
</organism>
<sequence length="248" mass="27188">MARTTSTTTSSPMPIYPCPNHLVHHHTFPELSIAEDGTGSNQQPYFRAMIFFNKKPGLTDDFFHAHWKSVHADLTMQVEGAGVDLVRYVQFHQEQQHITALLPLMEASGGSMKMVGWDGAAEFHAWSAEAFVRYMKSVYASDKLVGCGTRFVDLVKGYEVMAGYDNLILGRAVPGQGGDGILVGDRRLGGKRKAEEDGEVEGAACKKMRVGDKEEGGEDVACEKVSVGEKQVEEKDDEAEDTACRKLG</sequence>
<dbReference type="Gene3D" id="3.30.70.100">
    <property type="match status" value="1"/>
</dbReference>
<dbReference type="EMBL" id="CP069034">
    <property type="protein sequence ID" value="QRD01505.1"/>
    <property type="molecule type" value="Genomic_DNA"/>
</dbReference>
<evidence type="ECO:0000313" key="4">
    <source>
        <dbReference type="EMBL" id="QRD01505.1"/>
    </source>
</evidence>
<name>A0A7U2I4G4_PHANO</name>
<feature type="domain" description="EthD" evidence="3">
    <location>
        <begin position="55"/>
        <end position="145"/>
    </location>
</feature>
<keyword evidence="5" id="KW-1185">Reference proteome</keyword>
<dbReference type="OrthoDB" id="3454835at2759"/>
<proteinExistence type="inferred from homology"/>
<dbReference type="GO" id="GO:0016491">
    <property type="term" value="F:oxidoreductase activity"/>
    <property type="evidence" value="ECO:0007669"/>
    <property type="project" value="InterPro"/>
</dbReference>
<dbReference type="Proteomes" id="UP000663193">
    <property type="component" value="Chromosome 12"/>
</dbReference>
<feature type="region of interest" description="Disordered" evidence="2">
    <location>
        <begin position="222"/>
        <end position="248"/>
    </location>
</feature>
<comment type="similarity">
    <text evidence="1">Belongs to the tpcK family.</text>
</comment>
<protein>
    <recommendedName>
        <fullName evidence="3">EthD domain-containing protein</fullName>
    </recommendedName>
</protein>
<dbReference type="KEGG" id="pno:SNOG_12158"/>